<dbReference type="EMBL" id="GEZM01028206">
    <property type="protein sequence ID" value="JAV86380.1"/>
    <property type="molecule type" value="Transcribed_RNA"/>
</dbReference>
<protein>
    <recommendedName>
        <fullName evidence="1">Fatty acyl-CoA reductase C-terminal domain-containing protein</fullName>
    </recommendedName>
</protein>
<evidence type="ECO:0000259" key="1">
    <source>
        <dbReference type="Pfam" id="PF03015"/>
    </source>
</evidence>
<sequence length="169" mass="20125">MGTTWKVENPEVRIFNCVSSNQNPITWGRHRQLLQKYDSIIPASERFFNRFLIFSKSDMLLSLIQLFFLPVVYLMNRNVSFFGKQLSSVRLYKGLARYIQDGAFASGRPWLFKDVNTQALWSLLDKKDRKMFNFDIKTVDWDTFYYQMTCDMRRHVFNKNVCITEKAKC</sequence>
<dbReference type="GO" id="GO:0080019">
    <property type="term" value="F:alcohol-forming very long-chain fatty acyl-CoA reductase activity"/>
    <property type="evidence" value="ECO:0007669"/>
    <property type="project" value="InterPro"/>
</dbReference>
<proteinExistence type="predicted"/>
<dbReference type="InterPro" id="IPR026055">
    <property type="entry name" value="FAR"/>
</dbReference>
<name>A0A1Y1ML12_PHOPY</name>
<dbReference type="InterPro" id="IPR033640">
    <property type="entry name" value="FAR_C"/>
</dbReference>
<organism evidence="2">
    <name type="scientific">Photinus pyralis</name>
    <name type="common">Common eastern firefly</name>
    <name type="synonym">Lampyris pyralis</name>
    <dbReference type="NCBI Taxonomy" id="7054"/>
    <lineage>
        <taxon>Eukaryota</taxon>
        <taxon>Metazoa</taxon>
        <taxon>Ecdysozoa</taxon>
        <taxon>Arthropoda</taxon>
        <taxon>Hexapoda</taxon>
        <taxon>Insecta</taxon>
        <taxon>Pterygota</taxon>
        <taxon>Neoptera</taxon>
        <taxon>Endopterygota</taxon>
        <taxon>Coleoptera</taxon>
        <taxon>Polyphaga</taxon>
        <taxon>Elateriformia</taxon>
        <taxon>Elateroidea</taxon>
        <taxon>Lampyridae</taxon>
        <taxon>Lampyrinae</taxon>
        <taxon>Photinus</taxon>
    </lineage>
</organism>
<feature type="domain" description="Fatty acyl-CoA reductase C-terminal" evidence="1">
    <location>
        <begin position="73"/>
        <end position="158"/>
    </location>
</feature>
<dbReference type="CDD" id="cd09071">
    <property type="entry name" value="FAR_C"/>
    <property type="match status" value="1"/>
</dbReference>
<evidence type="ECO:0000313" key="2">
    <source>
        <dbReference type="EMBL" id="JAV86384.1"/>
    </source>
</evidence>
<dbReference type="GO" id="GO:0035336">
    <property type="term" value="P:long-chain fatty-acyl-CoA metabolic process"/>
    <property type="evidence" value="ECO:0007669"/>
    <property type="project" value="TreeGrafter"/>
</dbReference>
<dbReference type="PANTHER" id="PTHR11011:SF60">
    <property type="entry name" value="FATTY ACYL-COA REDUCTASE-RELATED"/>
    <property type="match status" value="1"/>
</dbReference>
<dbReference type="EMBL" id="GEZM01028203">
    <property type="protein sequence ID" value="JAV86387.1"/>
    <property type="molecule type" value="Transcribed_RNA"/>
</dbReference>
<reference evidence="2" key="1">
    <citation type="journal article" date="2016" name="Sci. Rep.">
        <title>Molecular characterization of firefly nuptial gifts: a multi-omics approach sheds light on postcopulatory sexual selection.</title>
        <authorList>
            <person name="Al-Wathiqui N."/>
            <person name="Fallon T.R."/>
            <person name="South A."/>
            <person name="Weng J.K."/>
            <person name="Lewis S.M."/>
        </authorList>
    </citation>
    <scope>NUCLEOTIDE SEQUENCE</scope>
</reference>
<dbReference type="Pfam" id="PF03015">
    <property type="entry name" value="Sterile"/>
    <property type="match status" value="1"/>
</dbReference>
<accession>A0A1Y1ML12</accession>
<dbReference type="EMBL" id="GEZM01028202">
    <property type="protein sequence ID" value="JAV86388.1"/>
    <property type="molecule type" value="Transcribed_RNA"/>
</dbReference>
<dbReference type="PANTHER" id="PTHR11011">
    <property type="entry name" value="MALE STERILITY PROTEIN 2-RELATED"/>
    <property type="match status" value="1"/>
</dbReference>
<dbReference type="AlphaFoldDB" id="A0A1Y1ML12"/>
<dbReference type="EMBL" id="GEZM01028204">
    <property type="protein sequence ID" value="JAV86384.1"/>
    <property type="molecule type" value="Transcribed_RNA"/>
</dbReference>
<dbReference type="GO" id="GO:0005777">
    <property type="term" value="C:peroxisome"/>
    <property type="evidence" value="ECO:0007669"/>
    <property type="project" value="TreeGrafter"/>
</dbReference>